<keyword evidence="5" id="KW-0997">Cell inner membrane</keyword>
<feature type="transmembrane region" description="Helical" evidence="10">
    <location>
        <begin position="212"/>
        <end position="238"/>
    </location>
</feature>
<reference evidence="12" key="1">
    <citation type="submission" date="2022-02" db="EMBL/GenBank/DDBJ databases">
        <authorList>
            <person name="Leng L."/>
        </authorList>
    </citation>
    <scope>NUCLEOTIDE SEQUENCE</scope>
    <source>
        <strain evidence="12">JI</strain>
    </source>
</reference>
<keyword evidence="13" id="KW-1185">Reference proteome</keyword>
<dbReference type="RefSeq" id="WP_277443947.1">
    <property type="nucleotide sequence ID" value="NZ_JAKOAV010000016.1"/>
</dbReference>
<evidence type="ECO:0000259" key="11">
    <source>
        <dbReference type="Pfam" id="PF00482"/>
    </source>
</evidence>
<dbReference type="InterPro" id="IPR042094">
    <property type="entry name" value="T2SS_GspF_sf"/>
</dbReference>
<dbReference type="PANTHER" id="PTHR30012">
    <property type="entry name" value="GENERAL SECRETION PATHWAY PROTEIN"/>
    <property type="match status" value="1"/>
</dbReference>
<dbReference type="GO" id="GO:0005886">
    <property type="term" value="C:plasma membrane"/>
    <property type="evidence" value="ECO:0007669"/>
    <property type="project" value="UniProtKB-SubCell"/>
</dbReference>
<evidence type="ECO:0000256" key="10">
    <source>
        <dbReference type="SAM" id="Phobius"/>
    </source>
</evidence>
<dbReference type="PANTHER" id="PTHR30012:SF0">
    <property type="entry name" value="TYPE II SECRETION SYSTEM PROTEIN F-RELATED"/>
    <property type="match status" value="1"/>
</dbReference>
<evidence type="ECO:0000256" key="3">
    <source>
        <dbReference type="ARBA" id="ARBA00022448"/>
    </source>
</evidence>
<proteinExistence type="inferred from homology"/>
<evidence type="ECO:0000313" key="13">
    <source>
        <dbReference type="Proteomes" id="UP001154312"/>
    </source>
</evidence>
<keyword evidence="3 9" id="KW-0813">Transport</keyword>
<keyword evidence="4" id="KW-1003">Cell membrane</keyword>
<comment type="caution">
    <text evidence="12">The sequence shown here is derived from an EMBL/GenBank/DDBJ whole genome shotgun (WGS) entry which is preliminary data.</text>
</comment>
<dbReference type="InterPro" id="IPR018076">
    <property type="entry name" value="T2SS_GspF_dom"/>
</dbReference>
<evidence type="ECO:0000256" key="6">
    <source>
        <dbReference type="ARBA" id="ARBA00022692"/>
    </source>
</evidence>
<dbReference type="PRINTS" id="PR00812">
    <property type="entry name" value="BCTERIALGSPF"/>
</dbReference>
<feature type="domain" description="Type II secretion system protein GspF" evidence="11">
    <location>
        <begin position="71"/>
        <end position="193"/>
    </location>
</feature>
<dbReference type="GO" id="GO:0009306">
    <property type="term" value="P:protein secretion"/>
    <property type="evidence" value="ECO:0007669"/>
    <property type="project" value="InterPro"/>
</dbReference>
<dbReference type="Proteomes" id="UP001154312">
    <property type="component" value="Unassembled WGS sequence"/>
</dbReference>
<organism evidence="12 13">
    <name type="scientific">Pelotomaculum isophthalicicum JI</name>
    <dbReference type="NCBI Taxonomy" id="947010"/>
    <lineage>
        <taxon>Bacteria</taxon>
        <taxon>Bacillati</taxon>
        <taxon>Bacillota</taxon>
        <taxon>Clostridia</taxon>
        <taxon>Eubacteriales</taxon>
        <taxon>Desulfotomaculaceae</taxon>
        <taxon>Pelotomaculum</taxon>
    </lineage>
</organism>
<evidence type="ECO:0000256" key="9">
    <source>
        <dbReference type="RuleBase" id="RU003923"/>
    </source>
</evidence>
<feature type="transmembrane region" description="Helical" evidence="10">
    <location>
        <begin position="172"/>
        <end position="192"/>
    </location>
</feature>
<evidence type="ECO:0000313" key="12">
    <source>
        <dbReference type="EMBL" id="MDF9408609.1"/>
    </source>
</evidence>
<name>A0A9X4H6P1_9FIRM</name>
<evidence type="ECO:0000256" key="2">
    <source>
        <dbReference type="ARBA" id="ARBA00005745"/>
    </source>
</evidence>
<protein>
    <submittedName>
        <fullName evidence="12">Type II secretion system F family protein</fullName>
    </submittedName>
</protein>
<keyword evidence="8 10" id="KW-0472">Membrane</keyword>
<feature type="domain" description="Type II secretion system protein GspF" evidence="11">
    <location>
        <begin position="273"/>
        <end position="395"/>
    </location>
</feature>
<dbReference type="InterPro" id="IPR003004">
    <property type="entry name" value="GspF/PilC"/>
</dbReference>
<sequence>MRFKFFYKARSKNGRLVTGKLEAGDRREAIDMIGKRELFLVEIKEVSADRYIIPVDIFHKRVSARELALICHQLATMTQAGIPLLQCLNILIQQCDNGILKRTLKKVTEHLKEGMSLADSLKSYPKVFPPLLINMVNSGEVSGMLDQVLNRLAMNMQKEYELIEKIKSAMTYPAAVLVVAIVSVVALLTFVIPKFISLLNSMMAPIPFATRLIVQFGSIFHDYWYLAAFSFSGVVFCYKRAITTERGRILKDKTIIKIPVIGPLIQKMIISRFCRSFSALLKSGVPVLQSLDVVKNITGNYVVIKSIEEAERSIKKGDGISLPLHKSGVFPPMVIRMIAIGEETGAVDTLLEKVADFYEKEVEELVARLSSLIEPVLIVGVGGIIGFIILSIMLPMFSMMNYIK</sequence>
<evidence type="ECO:0000256" key="8">
    <source>
        <dbReference type="ARBA" id="ARBA00023136"/>
    </source>
</evidence>
<dbReference type="EMBL" id="JAKOAV010000016">
    <property type="protein sequence ID" value="MDF9408609.1"/>
    <property type="molecule type" value="Genomic_DNA"/>
</dbReference>
<dbReference type="PROSITE" id="PS00874">
    <property type="entry name" value="T2SP_F"/>
    <property type="match status" value="1"/>
</dbReference>
<comment type="similarity">
    <text evidence="2 9">Belongs to the GSP F family.</text>
</comment>
<evidence type="ECO:0000256" key="5">
    <source>
        <dbReference type="ARBA" id="ARBA00022519"/>
    </source>
</evidence>
<comment type="subcellular location">
    <subcellularLocation>
        <location evidence="1">Cell inner membrane</location>
        <topology evidence="1">Multi-pass membrane protein</topology>
    </subcellularLocation>
    <subcellularLocation>
        <location evidence="9">Cell membrane</location>
        <topology evidence="9">Multi-pass membrane protein</topology>
    </subcellularLocation>
</comment>
<evidence type="ECO:0000256" key="4">
    <source>
        <dbReference type="ARBA" id="ARBA00022475"/>
    </source>
</evidence>
<dbReference type="InterPro" id="IPR001992">
    <property type="entry name" value="T2SS_GspF/T4SS_PilC_CS"/>
</dbReference>
<keyword evidence="7 10" id="KW-1133">Transmembrane helix</keyword>
<dbReference type="AlphaFoldDB" id="A0A9X4H6P1"/>
<accession>A0A9X4H6P1</accession>
<keyword evidence="6 9" id="KW-0812">Transmembrane</keyword>
<gene>
    <name evidence="12" type="ORF">L7E55_09615</name>
</gene>
<evidence type="ECO:0000256" key="7">
    <source>
        <dbReference type="ARBA" id="ARBA00022989"/>
    </source>
</evidence>
<dbReference type="Pfam" id="PF00482">
    <property type="entry name" value="T2SSF"/>
    <property type="match status" value="2"/>
</dbReference>
<evidence type="ECO:0000256" key="1">
    <source>
        <dbReference type="ARBA" id="ARBA00004429"/>
    </source>
</evidence>
<dbReference type="FunFam" id="1.20.81.30:FF:000001">
    <property type="entry name" value="Type II secretion system protein F"/>
    <property type="match status" value="2"/>
</dbReference>
<dbReference type="Gene3D" id="1.20.81.30">
    <property type="entry name" value="Type II secretion system (T2SS), domain F"/>
    <property type="match status" value="2"/>
</dbReference>
<feature type="transmembrane region" description="Helical" evidence="10">
    <location>
        <begin position="376"/>
        <end position="397"/>
    </location>
</feature>